<dbReference type="AlphaFoldDB" id="A0A176S157"/>
<gene>
    <name evidence="1" type="ORF">THIOM_002557</name>
</gene>
<evidence type="ECO:0000313" key="1">
    <source>
        <dbReference type="EMBL" id="OAD21669.1"/>
    </source>
</evidence>
<evidence type="ECO:0000313" key="2">
    <source>
        <dbReference type="Proteomes" id="UP000076962"/>
    </source>
</evidence>
<dbReference type="Proteomes" id="UP000076962">
    <property type="component" value="Unassembled WGS sequence"/>
</dbReference>
<comment type="caution">
    <text evidence="1">The sequence shown here is derived from an EMBL/GenBank/DDBJ whole genome shotgun (WGS) entry which is preliminary data.</text>
</comment>
<dbReference type="EMBL" id="LUTY01001472">
    <property type="protein sequence ID" value="OAD21669.1"/>
    <property type="molecule type" value="Genomic_DNA"/>
</dbReference>
<accession>A0A176S157</accession>
<keyword evidence="2" id="KW-1185">Reference proteome</keyword>
<proteinExistence type="predicted"/>
<organism evidence="1 2">
    <name type="scientific">Candidatus Thiomargarita nelsonii</name>
    <dbReference type="NCBI Taxonomy" id="1003181"/>
    <lineage>
        <taxon>Bacteria</taxon>
        <taxon>Pseudomonadati</taxon>
        <taxon>Pseudomonadota</taxon>
        <taxon>Gammaproteobacteria</taxon>
        <taxon>Thiotrichales</taxon>
        <taxon>Thiotrichaceae</taxon>
        <taxon>Thiomargarita</taxon>
    </lineage>
</organism>
<protein>
    <submittedName>
        <fullName evidence="1">Uncharacterized protein</fullName>
    </submittedName>
</protein>
<reference evidence="1 2" key="1">
    <citation type="submission" date="2016-05" db="EMBL/GenBank/DDBJ databases">
        <title>Single-cell genome of chain-forming Candidatus Thiomargarita nelsonii and comparison to other large sulfur-oxidizing bacteria.</title>
        <authorList>
            <person name="Winkel M."/>
            <person name="Salman V."/>
            <person name="Woyke T."/>
            <person name="Schulz-Vogt H."/>
            <person name="Richter M."/>
            <person name="Flood B."/>
            <person name="Bailey J."/>
            <person name="Amann R."/>
            <person name="Mussmann M."/>
        </authorList>
    </citation>
    <scope>NUCLEOTIDE SEQUENCE [LARGE SCALE GENOMIC DNA]</scope>
    <source>
        <strain evidence="1 2">THI036</strain>
    </source>
</reference>
<sequence length="107" mass="12013">MNFLIITTTRSHPASIGTYGGSNYNVVMFFIGDYFLAAGIRPYMTICGSRANSRHQITPIRTKGQTTNLCALISQGFNKLPRYSIPEANSVIITSRSYSAINWRYCY</sequence>
<name>A0A176S157_9GAMM</name>